<organism evidence="1 2">
    <name type="scientific">Neptunicella marina</name>
    <dbReference type="NCBI Taxonomy" id="2125989"/>
    <lineage>
        <taxon>Bacteria</taxon>
        <taxon>Pseudomonadati</taxon>
        <taxon>Pseudomonadota</taxon>
        <taxon>Gammaproteobacteria</taxon>
        <taxon>Alteromonadales</taxon>
        <taxon>Alteromonadaceae</taxon>
        <taxon>Neptunicella</taxon>
    </lineage>
</organism>
<proteinExistence type="predicted"/>
<name>A0A8J6IQX4_9ALTE</name>
<reference evidence="1" key="2">
    <citation type="submission" date="2020-08" db="EMBL/GenBank/DDBJ databases">
        <authorList>
            <person name="Lai Q."/>
        </authorList>
    </citation>
    <scope>NUCLEOTIDE SEQUENCE</scope>
    <source>
        <strain evidence="1">S27-2</strain>
    </source>
</reference>
<dbReference type="Proteomes" id="UP000601768">
    <property type="component" value="Unassembled WGS sequence"/>
</dbReference>
<dbReference type="AlphaFoldDB" id="A0A8J6IQX4"/>
<dbReference type="RefSeq" id="WP_186504806.1">
    <property type="nucleotide sequence ID" value="NZ_JACNEP010000001.1"/>
</dbReference>
<accession>A0A8J6IQX4</accession>
<reference evidence="1" key="1">
    <citation type="journal article" date="2018" name="Int. J. Syst. Evol. Microbiol.">
        <title>Neptunicella marina gen. nov., sp. nov., isolated from surface seawater.</title>
        <authorList>
            <person name="Liu X."/>
            <person name="Lai Q."/>
            <person name="Du Y."/>
            <person name="Zhang X."/>
            <person name="Liu Z."/>
            <person name="Sun F."/>
            <person name="Shao Z."/>
        </authorList>
    </citation>
    <scope>NUCLEOTIDE SEQUENCE</scope>
    <source>
        <strain evidence="1">S27-2</strain>
    </source>
</reference>
<dbReference type="Pfam" id="PF11231">
    <property type="entry name" value="DUF3034"/>
    <property type="match status" value="1"/>
</dbReference>
<keyword evidence="2" id="KW-1185">Reference proteome</keyword>
<protein>
    <submittedName>
        <fullName evidence="1">DUF3034 family protein</fullName>
    </submittedName>
</protein>
<dbReference type="EMBL" id="JACNEP010000001">
    <property type="protein sequence ID" value="MBC3764327.1"/>
    <property type="molecule type" value="Genomic_DNA"/>
</dbReference>
<dbReference type="InterPro" id="IPR021393">
    <property type="entry name" value="DUF3034"/>
</dbReference>
<gene>
    <name evidence="1" type="ORF">H8B19_00415</name>
</gene>
<evidence type="ECO:0000313" key="1">
    <source>
        <dbReference type="EMBL" id="MBC3764327.1"/>
    </source>
</evidence>
<comment type="caution">
    <text evidence="1">The sequence shown here is derived from an EMBL/GenBank/DDBJ whole genome shotgun (WGS) entry which is preliminary data.</text>
</comment>
<evidence type="ECO:0000313" key="2">
    <source>
        <dbReference type="Proteomes" id="UP000601768"/>
    </source>
</evidence>
<sequence>MKITNTICIILGILGYCVSAMAGQGKILATPGVSQAEGAGGGGIVPWAQLAGYASRDEIAVNGFCSRAGLDDYQLDVCGAQLNLYDRVELSVAKQTFDVPALNMQIKQDIAGVKVRLYGDILYSALPQISVGWQHKSLKDGTIANLLGAKDTRGDDFYVAASKLHLGALAGYNFFWNVTARYTDANQLGLLGFGAEGQHRSIQLEGAAAVFLNPNWAVGTEYRQKPDNMAIKEDDWQDVFIAWFPNKHFTVTAAWLNLGDIAGAEKQTGWYLSISGAL</sequence>